<dbReference type="EMBL" id="KZ613491">
    <property type="protein sequence ID" value="PMD19064.1"/>
    <property type="molecule type" value="Genomic_DNA"/>
</dbReference>
<dbReference type="InterPro" id="IPR002364">
    <property type="entry name" value="Quin_OxRdtase/zeta-crystal_CS"/>
</dbReference>
<dbReference type="Pfam" id="PF08240">
    <property type="entry name" value="ADH_N"/>
    <property type="match status" value="1"/>
</dbReference>
<dbReference type="GO" id="GO:0008270">
    <property type="term" value="F:zinc ion binding"/>
    <property type="evidence" value="ECO:0007669"/>
    <property type="project" value="InterPro"/>
</dbReference>
<dbReference type="STRING" id="1745343.A0A2J6PYM9"/>
<dbReference type="GO" id="GO:0003960">
    <property type="term" value="F:quinone reductase (NADPH) activity"/>
    <property type="evidence" value="ECO:0007669"/>
    <property type="project" value="InterPro"/>
</dbReference>
<keyword evidence="1" id="KW-0521">NADP</keyword>
<dbReference type="GO" id="GO:0070402">
    <property type="term" value="F:NADPH binding"/>
    <property type="evidence" value="ECO:0007669"/>
    <property type="project" value="TreeGrafter"/>
</dbReference>
<dbReference type="SUPFAM" id="SSF50129">
    <property type="entry name" value="GroES-like"/>
    <property type="match status" value="1"/>
</dbReference>
<dbReference type="GO" id="GO:0035925">
    <property type="term" value="F:mRNA 3'-UTR AU-rich region binding"/>
    <property type="evidence" value="ECO:0007669"/>
    <property type="project" value="TreeGrafter"/>
</dbReference>
<dbReference type="SUPFAM" id="SSF51735">
    <property type="entry name" value="NAD(P)-binding Rossmann-fold domains"/>
    <property type="match status" value="1"/>
</dbReference>
<accession>A0A2J6PYM9</accession>
<reference evidence="6 7" key="1">
    <citation type="submission" date="2016-05" db="EMBL/GenBank/DDBJ databases">
        <title>A degradative enzymes factory behind the ericoid mycorrhizal symbiosis.</title>
        <authorList>
            <consortium name="DOE Joint Genome Institute"/>
            <person name="Martino E."/>
            <person name="Morin E."/>
            <person name="Grelet G."/>
            <person name="Kuo A."/>
            <person name="Kohler A."/>
            <person name="Daghino S."/>
            <person name="Barry K."/>
            <person name="Choi C."/>
            <person name="Cichocki N."/>
            <person name="Clum A."/>
            <person name="Copeland A."/>
            <person name="Hainaut M."/>
            <person name="Haridas S."/>
            <person name="Labutti K."/>
            <person name="Lindquist E."/>
            <person name="Lipzen A."/>
            <person name="Khouja H.-R."/>
            <person name="Murat C."/>
            <person name="Ohm R."/>
            <person name="Olson A."/>
            <person name="Spatafora J."/>
            <person name="Veneault-Fourrey C."/>
            <person name="Henrissat B."/>
            <person name="Grigoriev I."/>
            <person name="Martin F."/>
            <person name="Perotto S."/>
        </authorList>
    </citation>
    <scope>NUCLEOTIDE SEQUENCE [LARGE SCALE GENOMIC DNA]</scope>
    <source>
        <strain evidence="6 7">UAMH 7357</strain>
    </source>
</reference>
<dbReference type="InterPro" id="IPR020843">
    <property type="entry name" value="ER"/>
</dbReference>
<proteinExistence type="predicted"/>
<evidence type="ECO:0000256" key="4">
    <source>
        <dbReference type="ARBA" id="ARBA00070796"/>
    </source>
</evidence>
<dbReference type="GO" id="GO:0005829">
    <property type="term" value="C:cytosol"/>
    <property type="evidence" value="ECO:0007669"/>
    <property type="project" value="TreeGrafter"/>
</dbReference>
<dbReference type="FunFam" id="3.40.50.720:FF:000053">
    <property type="entry name" value="Quinone oxidoreductase 1"/>
    <property type="match status" value="1"/>
</dbReference>
<dbReference type="InterPro" id="IPR013154">
    <property type="entry name" value="ADH-like_N"/>
</dbReference>
<dbReference type="Pfam" id="PF00107">
    <property type="entry name" value="ADH_zinc_N"/>
    <property type="match status" value="1"/>
</dbReference>
<evidence type="ECO:0000256" key="1">
    <source>
        <dbReference type="ARBA" id="ARBA00022857"/>
    </source>
</evidence>
<dbReference type="InterPro" id="IPR011032">
    <property type="entry name" value="GroES-like_sf"/>
</dbReference>
<dbReference type="InterPro" id="IPR036291">
    <property type="entry name" value="NAD(P)-bd_dom_sf"/>
</dbReference>
<sequence>MATSIPKTMSGVLIEKTGGVEVLQYRTDLPVPTPKEGQVLVKNDFIGINYIDTYFRTGLYPSPKPEILGREAEGTIVSLGPSGEMYNFKPGDRVVWMGTSAYAEYTAVPAEKTHIVPSSIGPGIAAASMLQGLTALTLIREAHLVKKGDWVLVHAAAGGVGLWLCQLLKAVGARIIGTASTSEKIELAKKNGAEFMINYKEEKDFVGRVKEITGGQGVIVVFDSTGKDQFENDLEVVARKGSVVSFGNSSGPVPPLAIARLSAKNVKVLRPTLFNYIYTREEFEKYTAELFDFIVKDKLNVRIHHTYPLKDVAKAHTDLEGRATTGKLLLKP</sequence>
<gene>
    <name evidence="6" type="ORF">NA56DRAFT_647499</name>
</gene>
<name>A0A2J6PYM9_9HELO</name>
<dbReference type="Gene3D" id="3.40.50.720">
    <property type="entry name" value="NAD(P)-binding Rossmann-like Domain"/>
    <property type="match status" value="1"/>
</dbReference>
<evidence type="ECO:0000256" key="2">
    <source>
        <dbReference type="ARBA" id="ARBA00023002"/>
    </source>
</evidence>
<protein>
    <recommendedName>
        <fullName evidence="4">Probable quinone oxidoreductase</fullName>
    </recommendedName>
    <alternativeName>
        <fullName evidence="3">NADPH:quinone reductase</fullName>
    </alternativeName>
</protein>
<dbReference type="OrthoDB" id="48317at2759"/>
<evidence type="ECO:0000256" key="3">
    <source>
        <dbReference type="ARBA" id="ARBA00043088"/>
    </source>
</evidence>
<dbReference type="Gene3D" id="3.90.180.10">
    <property type="entry name" value="Medium-chain alcohol dehydrogenases, catalytic domain"/>
    <property type="match status" value="1"/>
</dbReference>
<dbReference type="CDD" id="cd05286">
    <property type="entry name" value="QOR2"/>
    <property type="match status" value="1"/>
</dbReference>
<dbReference type="InterPro" id="IPR013149">
    <property type="entry name" value="ADH-like_C"/>
</dbReference>
<evidence type="ECO:0000259" key="5">
    <source>
        <dbReference type="SMART" id="SM00829"/>
    </source>
</evidence>
<evidence type="ECO:0000313" key="6">
    <source>
        <dbReference type="EMBL" id="PMD19064.1"/>
    </source>
</evidence>
<dbReference type="PANTHER" id="PTHR48106">
    <property type="entry name" value="QUINONE OXIDOREDUCTASE PIG3-RELATED"/>
    <property type="match status" value="1"/>
</dbReference>
<dbReference type="SMART" id="SM00829">
    <property type="entry name" value="PKS_ER"/>
    <property type="match status" value="1"/>
</dbReference>
<dbReference type="InterPro" id="IPR047618">
    <property type="entry name" value="QOR-like"/>
</dbReference>
<keyword evidence="7" id="KW-1185">Reference proteome</keyword>
<dbReference type="Proteomes" id="UP000235672">
    <property type="component" value="Unassembled WGS sequence"/>
</dbReference>
<dbReference type="PROSITE" id="PS01162">
    <property type="entry name" value="QOR_ZETA_CRYSTAL"/>
    <property type="match status" value="1"/>
</dbReference>
<dbReference type="AlphaFoldDB" id="A0A2J6PYM9"/>
<keyword evidence="2" id="KW-0560">Oxidoreductase</keyword>
<organism evidence="6 7">
    <name type="scientific">Hyaloscypha hepaticicola</name>
    <dbReference type="NCBI Taxonomy" id="2082293"/>
    <lineage>
        <taxon>Eukaryota</taxon>
        <taxon>Fungi</taxon>
        <taxon>Dikarya</taxon>
        <taxon>Ascomycota</taxon>
        <taxon>Pezizomycotina</taxon>
        <taxon>Leotiomycetes</taxon>
        <taxon>Helotiales</taxon>
        <taxon>Hyaloscyphaceae</taxon>
        <taxon>Hyaloscypha</taxon>
    </lineage>
</organism>
<feature type="domain" description="Enoyl reductase (ER)" evidence="5">
    <location>
        <begin position="18"/>
        <end position="330"/>
    </location>
</feature>
<evidence type="ECO:0000313" key="7">
    <source>
        <dbReference type="Proteomes" id="UP000235672"/>
    </source>
</evidence>
<dbReference type="PANTHER" id="PTHR48106:SF13">
    <property type="entry name" value="QUINONE OXIDOREDUCTASE-RELATED"/>
    <property type="match status" value="1"/>
</dbReference>